<keyword evidence="6" id="KW-1185">Reference proteome</keyword>
<evidence type="ECO:0000256" key="1">
    <source>
        <dbReference type="ARBA" id="ARBA00023015"/>
    </source>
</evidence>
<dbReference type="SMART" id="SM00345">
    <property type="entry name" value="HTH_GNTR"/>
    <property type="match status" value="1"/>
</dbReference>
<evidence type="ECO:0000256" key="2">
    <source>
        <dbReference type="ARBA" id="ARBA00023125"/>
    </source>
</evidence>
<accession>A0A0K9X886</accession>
<dbReference type="InterPro" id="IPR000524">
    <property type="entry name" value="Tscrpt_reg_HTH_GntR"/>
</dbReference>
<evidence type="ECO:0000259" key="4">
    <source>
        <dbReference type="PROSITE" id="PS50949"/>
    </source>
</evidence>
<dbReference type="InterPro" id="IPR011663">
    <property type="entry name" value="UTRA"/>
</dbReference>
<dbReference type="RefSeq" id="WP_049718193.1">
    <property type="nucleotide sequence ID" value="NZ_LFXA01000017.1"/>
</dbReference>
<dbReference type="PATRIC" id="fig|1678637.3.peg.4901"/>
<comment type="caution">
    <text evidence="5">The sequence shown here is derived from an EMBL/GenBank/DDBJ whole genome shotgun (WGS) entry which is preliminary data.</text>
</comment>
<evidence type="ECO:0000256" key="3">
    <source>
        <dbReference type="ARBA" id="ARBA00023163"/>
    </source>
</evidence>
<dbReference type="InterPro" id="IPR028978">
    <property type="entry name" value="Chorismate_lyase_/UTRA_dom_sf"/>
</dbReference>
<dbReference type="STRING" id="1678637.AC230_22875"/>
<reference evidence="6" key="1">
    <citation type="submission" date="2015-07" db="EMBL/GenBank/DDBJ databases">
        <title>Draft genome sequence of Streptomyces sp. CMAA 1322, a bacterium isolated from Caatinga biome, from dry forest semiarid of Brazil.</title>
        <authorList>
            <person name="Santos S.N."/>
            <person name="Gacesa R."/>
            <person name="Taketani R.G."/>
            <person name="Long P.F."/>
            <person name="Melo I.S."/>
        </authorList>
    </citation>
    <scope>NUCLEOTIDE SEQUENCE [LARGE SCALE GENOMIC DNA]</scope>
    <source>
        <strain evidence="6">CMAA 1322</strain>
    </source>
</reference>
<gene>
    <name evidence="5" type="ORF">AC230_22875</name>
</gene>
<dbReference type="CDD" id="cd07377">
    <property type="entry name" value="WHTH_GntR"/>
    <property type="match status" value="1"/>
</dbReference>
<dbReference type="SUPFAM" id="SSF46785">
    <property type="entry name" value="Winged helix' DNA-binding domain"/>
    <property type="match status" value="1"/>
</dbReference>
<dbReference type="EMBL" id="LFXA01000017">
    <property type="protein sequence ID" value="KNB49644.1"/>
    <property type="molecule type" value="Genomic_DNA"/>
</dbReference>
<dbReference type="PROSITE" id="PS50949">
    <property type="entry name" value="HTH_GNTR"/>
    <property type="match status" value="1"/>
</dbReference>
<dbReference type="AlphaFoldDB" id="A0A0K9X886"/>
<dbReference type="InterPro" id="IPR036388">
    <property type="entry name" value="WH-like_DNA-bd_sf"/>
</dbReference>
<dbReference type="Pfam" id="PF00392">
    <property type="entry name" value="GntR"/>
    <property type="match status" value="1"/>
</dbReference>
<dbReference type="GO" id="GO:0003677">
    <property type="term" value="F:DNA binding"/>
    <property type="evidence" value="ECO:0007669"/>
    <property type="project" value="UniProtKB-KW"/>
</dbReference>
<dbReference type="PANTHER" id="PTHR44846">
    <property type="entry name" value="MANNOSYL-D-GLYCERATE TRANSPORT/METABOLISM SYSTEM REPRESSOR MNGR-RELATED"/>
    <property type="match status" value="1"/>
</dbReference>
<evidence type="ECO:0000313" key="5">
    <source>
        <dbReference type="EMBL" id="KNB49644.1"/>
    </source>
</evidence>
<keyword evidence="2" id="KW-0238">DNA-binding</keyword>
<dbReference type="PANTHER" id="PTHR44846:SF17">
    <property type="entry name" value="GNTR-FAMILY TRANSCRIPTIONAL REGULATOR"/>
    <property type="match status" value="1"/>
</dbReference>
<protein>
    <submittedName>
        <fullName evidence="5">GntR family transcriptional regulator</fullName>
    </submittedName>
</protein>
<dbReference type="OrthoDB" id="3214900at2"/>
<sequence length="245" mass="26148">MNGGEGAGASDRRPLHQRIAADLRDEIMSGTLPADGRVPSTQRLKDRFCASNATVQKALQALKAEGLVVGRPGAAVTVRPHRQRTAPAGAYADPDAGGRSRARLLEVAEVAAPADVAAALNLARDEPVLMRSRLLLSDGEPAELVKSFYPLDIARGTAIAERGRIPGGTPALLAELGHPPRRWVDRVAARVPTQEQFSALELPGDLPVLRTFRVVYSDHERPVEVTVAAKAGHLHEVCCEFEGEG</sequence>
<organism evidence="5 6">
    <name type="scientific">Streptomyces caatingaensis</name>
    <dbReference type="NCBI Taxonomy" id="1678637"/>
    <lineage>
        <taxon>Bacteria</taxon>
        <taxon>Bacillati</taxon>
        <taxon>Actinomycetota</taxon>
        <taxon>Actinomycetes</taxon>
        <taxon>Kitasatosporales</taxon>
        <taxon>Streptomycetaceae</taxon>
        <taxon>Streptomyces</taxon>
    </lineage>
</organism>
<keyword evidence="3" id="KW-0804">Transcription</keyword>
<dbReference type="Proteomes" id="UP000037288">
    <property type="component" value="Unassembled WGS sequence"/>
</dbReference>
<dbReference type="InterPro" id="IPR036390">
    <property type="entry name" value="WH_DNA-bd_sf"/>
</dbReference>
<dbReference type="Gene3D" id="3.40.1410.10">
    <property type="entry name" value="Chorismate lyase-like"/>
    <property type="match status" value="1"/>
</dbReference>
<keyword evidence="1" id="KW-0805">Transcription regulation</keyword>
<evidence type="ECO:0000313" key="6">
    <source>
        <dbReference type="Proteomes" id="UP000037288"/>
    </source>
</evidence>
<dbReference type="SUPFAM" id="SSF64288">
    <property type="entry name" value="Chorismate lyase-like"/>
    <property type="match status" value="1"/>
</dbReference>
<dbReference type="Gene3D" id="1.10.10.10">
    <property type="entry name" value="Winged helix-like DNA-binding domain superfamily/Winged helix DNA-binding domain"/>
    <property type="match status" value="1"/>
</dbReference>
<feature type="domain" description="HTH gntR-type" evidence="4">
    <location>
        <begin position="13"/>
        <end position="81"/>
    </location>
</feature>
<dbReference type="Pfam" id="PF07702">
    <property type="entry name" value="UTRA"/>
    <property type="match status" value="1"/>
</dbReference>
<dbReference type="SMART" id="SM00866">
    <property type="entry name" value="UTRA"/>
    <property type="match status" value="1"/>
</dbReference>
<dbReference type="GO" id="GO:0003700">
    <property type="term" value="F:DNA-binding transcription factor activity"/>
    <property type="evidence" value="ECO:0007669"/>
    <property type="project" value="InterPro"/>
</dbReference>
<dbReference type="InterPro" id="IPR050679">
    <property type="entry name" value="Bact_HTH_transcr_reg"/>
</dbReference>
<name>A0A0K9X886_9ACTN</name>
<dbReference type="GO" id="GO:0045892">
    <property type="term" value="P:negative regulation of DNA-templated transcription"/>
    <property type="evidence" value="ECO:0007669"/>
    <property type="project" value="TreeGrafter"/>
</dbReference>
<proteinExistence type="predicted"/>